<accession>A0ACC6P4K2</accession>
<protein>
    <submittedName>
        <fullName evidence="1">SIMPL domain-containing protein</fullName>
    </submittedName>
</protein>
<proteinExistence type="predicted"/>
<evidence type="ECO:0000313" key="1">
    <source>
        <dbReference type="EMBL" id="MEJ7139146.1"/>
    </source>
</evidence>
<sequence length="250" mass="26348">MNPLRMPALRSRHRAPAIALSLALGLLSAAAPALAHGDAAAPALGVVNLNSSATRQVDNDLLTINLQARSQGVDARQVQDQLRSALDAALKTARPKAKAGELDVQSGGFSLSPRYSNQGVISGWQGQATLQISGTDQAGIARLAGEISTMTVAGVQQAVSRATRERLEAEVTTEALRRFQARARQVSKDMGYGGYEVRELNVSSAEGGERPPMAPMMMRAAAMEKSADVPVEMGRSDVSINVSGSVQMTR</sequence>
<organism evidence="1 2">
    <name type="scientific">Amphibiibacter pelophylacis</name>
    <dbReference type="NCBI Taxonomy" id="1799477"/>
    <lineage>
        <taxon>Bacteria</taxon>
        <taxon>Pseudomonadati</taxon>
        <taxon>Pseudomonadota</taxon>
        <taxon>Betaproteobacteria</taxon>
        <taxon>Burkholderiales</taxon>
        <taxon>Sphaerotilaceae</taxon>
        <taxon>Amphibiibacter</taxon>
    </lineage>
</organism>
<keyword evidence="2" id="KW-1185">Reference proteome</keyword>
<dbReference type="Proteomes" id="UP001364695">
    <property type="component" value="Unassembled WGS sequence"/>
</dbReference>
<name>A0ACC6P4K2_9BURK</name>
<dbReference type="EMBL" id="JAWDIE010000020">
    <property type="protein sequence ID" value="MEJ7139146.1"/>
    <property type="molecule type" value="Genomic_DNA"/>
</dbReference>
<evidence type="ECO:0000313" key="2">
    <source>
        <dbReference type="Proteomes" id="UP001364695"/>
    </source>
</evidence>
<comment type="caution">
    <text evidence="1">The sequence shown here is derived from an EMBL/GenBank/DDBJ whole genome shotgun (WGS) entry which is preliminary data.</text>
</comment>
<reference evidence="1" key="1">
    <citation type="submission" date="2023-10" db="EMBL/GenBank/DDBJ databases">
        <title>Amphibacter perezi, gen. nov., sp. nov. a novel taxa of the family Comamonadaceae, class Betaproteobacteria isolated from the skin microbiota of Pelophylax perezi from different populations.</title>
        <authorList>
            <person name="Costa S."/>
            <person name="Proenca D.N."/>
            <person name="Lopes I."/>
            <person name="Morais P.V."/>
        </authorList>
    </citation>
    <scope>NUCLEOTIDE SEQUENCE</scope>
    <source>
        <strain evidence="1">SL12-8</strain>
    </source>
</reference>
<gene>
    <name evidence="1" type="ORF">RV045_12010</name>
</gene>